<dbReference type="InterPro" id="IPR016181">
    <property type="entry name" value="Acyl_CoA_acyltransferase"/>
</dbReference>
<keyword evidence="1" id="KW-0808">Transferase</keyword>
<dbReference type="EMBL" id="CAFBMY010000068">
    <property type="protein sequence ID" value="CAB4924986.1"/>
    <property type="molecule type" value="Genomic_DNA"/>
</dbReference>
<dbReference type="InterPro" id="IPR000182">
    <property type="entry name" value="GNAT_dom"/>
</dbReference>
<evidence type="ECO:0000313" key="5">
    <source>
        <dbReference type="EMBL" id="CAB4830170.1"/>
    </source>
</evidence>
<keyword evidence="2" id="KW-0012">Acyltransferase</keyword>
<evidence type="ECO:0000313" key="8">
    <source>
        <dbReference type="EMBL" id="CAB4987074.1"/>
    </source>
</evidence>
<name>A0A6J7I2S0_9ZZZZ</name>
<dbReference type="PANTHER" id="PTHR43072:SF23">
    <property type="entry name" value="UPF0039 PROTEIN C11D3.02C"/>
    <property type="match status" value="1"/>
</dbReference>
<dbReference type="EMBL" id="CAFAZX010000057">
    <property type="protein sequence ID" value="CAB4844096.1"/>
    <property type="molecule type" value="Genomic_DNA"/>
</dbReference>
<organism evidence="7">
    <name type="scientific">freshwater metagenome</name>
    <dbReference type="NCBI Taxonomy" id="449393"/>
    <lineage>
        <taxon>unclassified sequences</taxon>
        <taxon>metagenomes</taxon>
        <taxon>ecological metagenomes</taxon>
    </lineage>
</organism>
<dbReference type="SUPFAM" id="SSF55729">
    <property type="entry name" value="Acyl-CoA N-acyltransferases (Nat)"/>
    <property type="match status" value="1"/>
</dbReference>
<evidence type="ECO:0000313" key="7">
    <source>
        <dbReference type="EMBL" id="CAB4924986.1"/>
    </source>
</evidence>
<proteinExistence type="predicted"/>
<evidence type="ECO:0000256" key="2">
    <source>
        <dbReference type="ARBA" id="ARBA00023315"/>
    </source>
</evidence>
<dbReference type="Gene3D" id="3.40.630.30">
    <property type="match status" value="1"/>
</dbReference>
<dbReference type="CDD" id="cd04301">
    <property type="entry name" value="NAT_SF"/>
    <property type="match status" value="1"/>
</dbReference>
<dbReference type="EMBL" id="CAEZZR010000139">
    <property type="protein sequence ID" value="CAB4782228.1"/>
    <property type="molecule type" value="Genomic_DNA"/>
</dbReference>
<dbReference type="EMBL" id="CAFABI010000087">
    <property type="protein sequence ID" value="CAB4830170.1"/>
    <property type="molecule type" value="Genomic_DNA"/>
</dbReference>
<dbReference type="EMBL" id="CAFBOJ010000134">
    <property type="protein sequence ID" value="CAB4987074.1"/>
    <property type="molecule type" value="Genomic_DNA"/>
</dbReference>
<evidence type="ECO:0000313" key="6">
    <source>
        <dbReference type="EMBL" id="CAB4844096.1"/>
    </source>
</evidence>
<feature type="domain" description="N-acetyltransferase" evidence="3">
    <location>
        <begin position="3"/>
        <end position="157"/>
    </location>
</feature>
<dbReference type="GO" id="GO:0016747">
    <property type="term" value="F:acyltransferase activity, transferring groups other than amino-acyl groups"/>
    <property type="evidence" value="ECO:0007669"/>
    <property type="project" value="InterPro"/>
</dbReference>
<gene>
    <name evidence="4" type="ORF">UFOPK2907_01243</name>
    <name evidence="5" type="ORF">UFOPK3197_00831</name>
    <name evidence="6" type="ORF">UFOPK3241_00987</name>
    <name evidence="7" type="ORF">UFOPK3707_00554</name>
    <name evidence="8" type="ORF">UFOPK3937_01087</name>
</gene>
<evidence type="ECO:0000256" key="1">
    <source>
        <dbReference type="ARBA" id="ARBA00022679"/>
    </source>
</evidence>
<dbReference type="PANTHER" id="PTHR43072">
    <property type="entry name" value="N-ACETYLTRANSFERASE"/>
    <property type="match status" value="1"/>
</dbReference>
<reference evidence="7" key="1">
    <citation type="submission" date="2020-05" db="EMBL/GenBank/DDBJ databases">
        <authorList>
            <person name="Chiriac C."/>
            <person name="Salcher M."/>
            <person name="Ghai R."/>
            <person name="Kavagutti S V."/>
        </authorList>
    </citation>
    <scope>NUCLEOTIDE SEQUENCE</scope>
</reference>
<evidence type="ECO:0000259" key="3">
    <source>
        <dbReference type="PROSITE" id="PS51186"/>
    </source>
</evidence>
<dbReference type="Pfam" id="PF00583">
    <property type="entry name" value="Acetyltransf_1"/>
    <property type="match status" value="1"/>
</dbReference>
<dbReference type="PROSITE" id="PS51186">
    <property type="entry name" value="GNAT"/>
    <property type="match status" value="1"/>
</dbReference>
<accession>A0A6J7I2S0</accession>
<evidence type="ECO:0000313" key="4">
    <source>
        <dbReference type="EMBL" id="CAB4782228.1"/>
    </source>
</evidence>
<dbReference type="AlphaFoldDB" id="A0A6J7I2S0"/>
<protein>
    <submittedName>
        <fullName evidence="7">Unannotated protein</fullName>
    </submittedName>
</protein>
<sequence length="157" mass="17381">MQSDIPAITAIYNDVIATTHAIYREDAVDEAERLAWYESKVNDGYPVIVAESDGEILGYGGYGNFRFGEGYKHTVEHSIHIKSSYRRKGVGRAILKELIAIATKEGRHVMVGGIDSGNEGSIKLHEELGFRESARMEEVALKGGELLTLVLMQKILK</sequence>